<dbReference type="InterPro" id="IPR006015">
    <property type="entry name" value="Universal_stress_UspA"/>
</dbReference>
<dbReference type="PANTHER" id="PTHR46268:SF24">
    <property type="entry name" value="UNIVERSAL STRESS PROTEIN"/>
    <property type="match status" value="1"/>
</dbReference>
<protein>
    <submittedName>
        <fullName evidence="4">Universal stress protein UspA</fullName>
    </submittedName>
</protein>
<dbReference type="RefSeq" id="WP_053966272.1">
    <property type="nucleotide sequence ID" value="NZ_LIUF01000001.1"/>
</dbReference>
<evidence type="ECO:0000313" key="4">
    <source>
        <dbReference type="EMBL" id="KOX94501.1"/>
    </source>
</evidence>
<dbReference type="PANTHER" id="PTHR46268">
    <property type="entry name" value="STRESS RESPONSE PROTEIN NHAX"/>
    <property type="match status" value="1"/>
</dbReference>
<proteinExistence type="inferred from homology"/>
<dbReference type="PRINTS" id="PR01438">
    <property type="entry name" value="UNVRSLSTRESS"/>
</dbReference>
<feature type="coiled-coil region" evidence="2">
    <location>
        <begin position="55"/>
        <end position="82"/>
    </location>
</feature>
<dbReference type="PATRIC" id="fig|1705562.3.peg.1174"/>
<dbReference type="Pfam" id="PF00582">
    <property type="entry name" value="Usp"/>
    <property type="match status" value="1"/>
</dbReference>
<dbReference type="STRING" id="1705562.AMS69_01175"/>
<dbReference type="AlphaFoldDB" id="A0A0M9ANX6"/>
<evidence type="ECO:0000259" key="3">
    <source>
        <dbReference type="Pfam" id="PF00582"/>
    </source>
</evidence>
<dbReference type="Gene3D" id="3.40.50.620">
    <property type="entry name" value="HUPs"/>
    <property type="match status" value="1"/>
</dbReference>
<dbReference type="EMBL" id="LIUF01000001">
    <property type="protein sequence ID" value="KOX94501.1"/>
    <property type="molecule type" value="Genomic_DNA"/>
</dbReference>
<comment type="caution">
    <text evidence="4">The sequence shown here is derived from an EMBL/GenBank/DDBJ whole genome shotgun (WGS) entry which is preliminary data.</text>
</comment>
<dbReference type="OrthoDB" id="105697at2157"/>
<reference evidence="4 5" key="1">
    <citation type="submission" date="2015-08" db="EMBL/GenBank/DDBJ databases">
        <title>Genomes of Isolates from Cabo Rojo, PR.</title>
        <authorList>
            <person name="Sanchez-Nieves R.L."/>
            <person name="Montalvo-Rodriguez R."/>
        </authorList>
    </citation>
    <scope>NUCLEOTIDE SEQUENCE [LARGE SCALE GENOMIC DNA]</scope>
    <source>
        <strain evidence="4 5">SL3</strain>
    </source>
</reference>
<dbReference type="CDD" id="cd00293">
    <property type="entry name" value="USP-like"/>
    <property type="match status" value="1"/>
</dbReference>
<name>A0A0M9ANX6_9EURY</name>
<sequence>MAKRILVPVDSSDQASVACEFAAEEHPDATIVLLHVINPAEAGYSAEASIPSFSEEWYEKQKATAETLLDELESEVTEAGVESVEHVIEVGRPTKVIVEYADDHDIDQIIMGSHGRSGMSRILLGSVAEIVVRRASIPVTVVR</sequence>
<dbReference type="SUPFAM" id="SSF52402">
    <property type="entry name" value="Adenine nucleotide alpha hydrolases-like"/>
    <property type="match status" value="1"/>
</dbReference>
<dbReference type="Proteomes" id="UP000037729">
    <property type="component" value="Unassembled WGS sequence"/>
</dbReference>
<feature type="domain" description="UspA" evidence="3">
    <location>
        <begin position="1"/>
        <end position="143"/>
    </location>
</feature>
<evidence type="ECO:0000313" key="5">
    <source>
        <dbReference type="Proteomes" id="UP000037729"/>
    </source>
</evidence>
<organism evidence="4 5">
    <name type="scientific">Haloarcula rubripromontorii</name>
    <dbReference type="NCBI Taxonomy" id="1705562"/>
    <lineage>
        <taxon>Archaea</taxon>
        <taxon>Methanobacteriati</taxon>
        <taxon>Methanobacteriota</taxon>
        <taxon>Stenosarchaea group</taxon>
        <taxon>Halobacteria</taxon>
        <taxon>Halobacteriales</taxon>
        <taxon>Haloarculaceae</taxon>
        <taxon>Haloarcula</taxon>
    </lineage>
</organism>
<evidence type="ECO:0000256" key="2">
    <source>
        <dbReference type="SAM" id="Coils"/>
    </source>
</evidence>
<comment type="similarity">
    <text evidence="1">Belongs to the universal stress protein A family.</text>
</comment>
<keyword evidence="5" id="KW-1185">Reference proteome</keyword>
<dbReference type="InterPro" id="IPR014729">
    <property type="entry name" value="Rossmann-like_a/b/a_fold"/>
</dbReference>
<evidence type="ECO:0000256" key="1">
    <source>
        <dbReference type="ARBA" id="ARBA00008791"/>
    </source>
</evidence>
<gene>
    <name evidence="4" type="ORF">AMS69_01175</name>
</gene>
<keyword evidence="2" id="KW-0175">Coiled coil</keyword>
<accession>A0A0M9ANX6</accession>
<dbReference type="InterPro" id="IPR006016">
    <property type="entry name" value="UspA"/>
</dbReference>